<evidence type="ECO:0000256" key="4">
    <source>
        <dbReference type="ARBA" id="ARBA00022764"/>
    </source>
</evidence>
<dbReference type="PANTHER" id="PTHR35272">
    <property type="entry name" value="THIOL:DISULFIDE INTERCHANGE PROTEIN DSBC-RELATED"/>
    <property type="match status" value="1"/>
</dbReference>
<evidence type="ECO:0000256" key="1">
    <source>
        <dbReference type="ARBA" id="ARBA00004418"/>
    </source>
</evidence>
<feature type="domain" description="Thioredoxin-like fold" evidence="9">
    <location>
        <begin position="127"/>
        <end position="249"/>
    </location>
</feature>
<dbReference type="Pfam" id="PF13098">
    <property type="entry name" value="Thioredoxin_2"/>
    <property type="match status" value="1"/>
</dbReference>
<dbReference type="Proteomes" id="UP000287649">
    <property type="component" value="Unassembled WGS sequence"/>
</dbReference>
<proteinExistence type="inferred from homology"/>
<dbReference type="InterPro" id="IPR036249">
    <property type="entry name" value="Thioredoxin-like_sf"/>
</dbReference>
<evidence type="ECO:0000256" key="6">
    <source>
        <dbReference type="ARBA" id="ARBA00023284"/>
    </source>
</evidence>
<dbReference type="Gene3D" id="3.40.30.10">
    <property type="entry name" value="Glutaredoxin"/>
    <property type="match status" value="1"/>
</dbReference>
<keyword evidence="6 7" id="KW-0676">Redox-active center</keyword>
<dbReference type="PROSITE" id="PS51257">
    <property type="entry name" value="PROKAR_LIPOPROTEIN"/>
    <property type="match status" value="1"/>
</dbReference>
<feature type="domain" description="Disulphide bond isomerase DsbC/G N-terminal" evidence="8">
    <location>
        <begin position="44"/>
        <end position="102"/>
    </location>
</feature>
<organism evidence="10 11">
    <name type="scientific">Pseudidiomarina homiensis</name>
    <dbReference type="NCBI Taxonomy" id="364198"/>
    <lineage>
        <taxon>Bacteria</taxon>
        <taxon>Pseudomonadati</taxon>
        <taxon>Pseudomonadota</taxon>
        <taxon>Gammaproteobacteria</taxon>
        <taxon>Alteromonadales</taxon>
        <taxon>Idiomarinaceae</taxon>
        <taxon>Pseudidiomarina</taxon>
    </lineage>
</organism>
<dbReference type="CDD" id="cd03020">
    <property type="entry name" value="DsbA_DsbC_DsbG"/>
    <property type="match status" value="1"/>
</dbReference>
<dbReference type="Pfam" id="PF10411">
    <property type="entry name" value="DsbC_N"/>
    <property type="match status" value="1"/>
</dbReference>
<evidence type="ECO:0000256" key="2">
    <source>
        <dbReference type="ARBA" id="ARBA00009813"/>
    </source>
</evidence>
<gene>
    <name evidence="10" type="ORF">CWI70_03325</name>
</gene>
<evidence type="ECO:0000256" key="7">
    <source>
        <dbReference type="RuleBase" id="RU364038"/>
    </source>
</evidence>
<keyword evidence="4 7" id="KW-0574">Periplasm</keyword>
<comment type="subcellular location">
    <subcellularLocation>
        <location evidence="1 7">Periplasm</location>
    </subcellularLocation>
</comment>
<dbReference type="SUPFAM" id="SSF54423">
    <property type="entry name" value="DsbC/DsbG N-terminal domain-like"/>
    <property type="match status" value="1"/>
</dbReference>
<dbReference type="GO" id="GO:0042597">
    <property type="term" value="C:periplasmic space"/>
    <property type="evidence" value="ECO:0007669"/>
    <property type="project" value="UniProtKB-SubCell"/>
</dbReference>
<dbReference type="NCBIfam" id="NF008129">
    <property type="entry name" value="PRK10877.1"/>
    <property type="match status" value="1"/>
</dbReference>
<protein>
    <recommendedName>
        <fullName evidence="7">Thiol:disulfide interchange protein</fullName>
    </recommendedName>
</protein>
<dbReference type="InterPro" id="IPR051470">
    <property type="entry name" value="Thiol:disulfide_interchange"/>
</dbReference>
<evidence type="ECO:0000256" key="5">
    <source>
        <dbReference type="ARBA" id="ARBA00023157"/>
    </source>
</evidence>
<keyword evidence="3 7" id="KW-0732">Signal</keyword>
<dbReference type="GO" id="GO:0016853">
    <property type="term" value="F:isomerase activity"/>
    <property type="evidence" value="ECO:0007669"/>
    <property type="project" value="UniProtKB-KW"/>
</dbReference>
<evidence type="ECO:0000313" key="10">
    <source>
        <dbReference type="EMBL" id="RUO55826.1"/>
    </source>
</evidence>
<dbReference type="PROSITE" id="PS00194">
    <property type="entry name" value="THIOREDOXIN_1"/>
    <property type="match status" value="1"/>
</dbReference>
<dbReference type="EMBL" id="PIPX01000001">
    <property type="protein sequence ID" value="RUO55826.1"/>
    <property type="molecule type" value="Genomic_DNA"/>
</dbReference>
<evidence type="ECO:0000313" key="11">
    <source>
        <dbReference type="Proteomes" id="UP000287649"/>
    </source>
</evidence>
<dbReference type="PANTHER" id="PTHR35272:SF3">
    <property type="entry name" value="THIOL:DISULFIDE INTERCHANGE PROTEIN DSBC"/>
    <property type="match status" value="1"/>
</dbReference>
<dbReference type="InterPro" id="IPR012336">
    <property type="entry name" value="Thioredoxin-like_fold"/>
</dbReference>
<dbReference type="InterPro" id="IPR018950">
    <property type="entry name" value="DiS-bond_isomerase_DsbC/G_N"/>
</dbReference>
<name>A0A432Y4J1_9GAMM</name>
<keyword evidence="11" id="KW-1185">Reference proteome</keyword>
<dbReference type="InterPro" id="IPR009094">
    <property type="entry name" value="DiS-bond_isomerase_DsbC/G_N_sf"/>
</dbReference>
<comment type="similarity">
    <text evidence="2 7">Belongs to the thioredoxin family. DsbC subfamily.</text>
</comment>
<evidence type="ECO:0000259" key="9">
    <source>
        <dbReference type="Pfam" id="PF13098"/>
    </source>
</evidence>
<comment type="function">
    <text evidence="7">Required for disulfide bond formation in some periplasmic proteins. Acts by transferring its disulfide bond to other proteins and is reduced in the process.</text>
</comment>
<dbReference type="AlphaFoldDB" id="A0A432Y4J1"/>
<dbReference type="InterPro" id="IPR033954">
    <property type="entry name" value="DiS-bond_Isoase_DsbC/G"/>
</dbReference>
<evidence type="ECO:0000256" key="3">
    <source>
        <dbReference type="ARBA" id="ARBA00022729"/>
    </source>
</evidence>
<keyword evidence="10" id="KW-0413">Isomerase</keyword>
<reference evidence="11" key="1">
    <citation type="journal article" date="2018" name="Front. Microbiol.">
        <title>Genome-Based Analysis Reveals the Taxonomy and Diversity of the Family Idiomarinaceae.</title>
        <authorList>
            <person name="Liu Y."/>
            <person name="Lai Q."/>
            <person name="Shao Z."/>
        </authorList>
    </citation>
    <scope>NUCLEOTIDE SEQUENCE [LARGE SCALE GENOMIC DNA]</scope>
    <source>
        <strain evidence="11">PO-M2</strain>
    </source>
</reference>
<comment type="caution">
    <text evidence="10">The sequence shown here is derived from an EMBL/GenBank/DDBJ whole genome shotgun (WGS) entry which is preliminary data.</text>
</comment>
<sequence>MKLNETSMKQLFLAASIIGLLACSPQQEAQATANSSANASAAFNTSYLQQMGFTIESAKESSIPGVYEVITDQGLVYVADDGKKLIGGRIYDITGSEPLNLSENAIRAMRQRDVAAVADETIAYKAADEDYVVTVFTDPTCGYCRQLHNTIESYLSKGITIQYLAWPRSGLQGTAYQQLKTVWCSADQKAALDAAKNDKRLPAASCDDPVAAHFALGNKFGVRGTPAMVLPSGELIPGLVDANRLLGMLKQG</sequence>
<dbReference type="InterPro" id="IPR017937">
    <property type="entry name" value="Thioredoxin_CS"/>
</dbReference>
<keyword evidence="5" id="KW-1015">Disulfide bond</keyword>
<accession>A0A432Y4J1</accession>
<evidence type="ECO:0000259" key="8">
    <source>
        <dbReference type="Pfam" id="PF10411"/>
    </source>
</evidence>
<dbReference type="SUPFAM" id="SSF52833">
    <property type="entry name" value="Thioredoxin-like"/>
    <property type="match status" value="1"/>
</dbReference>
<dbReference type="Gene3D" id="3.10.450.70">
    <property type="entry name" value="Disulphide bond isomerase, DsbC/G, N-terminal"/>
    <property type="match status" value="1"/>
</dbReference>